<evidence type="ECO:0000256" key="1">
    <source>
        <dbReference type="ARBA" id="ARBA00001933"/>
    </source>
</evidence>
<dbReference type="PANTHER" id="PTHR30511">
    <property type="entry name" value="ALANINE RACEMASE"/>
    <property type="match status" value="1"/>
</dbReference>
<dbReference type="Pfam" id="PF01168">
    <property type="entry name" value="Ala_racemase_N"/>
    <property type="match status" value="1"/>
</dbReference>
<evidence type="ECO:0000313" key="5">
    <source>
        <dbReference type="EMBL" id="VAW28516.1"/>
    </source>
</evidence>
<dbReference type="PANTHER" id="PTHR30511:SF0">
    <property type="entry name" value="ALANINE RACEMASE, CATABOLIC-RELATED"/>
    <property type="match status" value="1"/>
</dbReference>
<dbReference type="EMBL" id="UOES01000415">
    <property type="protein sequence ID" value="VAW28516.1"/>
    <property type="molecule type" value="Genomic_DNA"/>
</dbReference>
<dbReference type="Gene3D" id="3.20.20.10">
    <property type="entry name" value="Alanine racemase"/>
    <property type="match status" value="1"/>
</dbReference>
<feature type="domain" description="Alanine racemase N-terminal" evidence="4">
    <location>
        <begin position="13"/>
        <end position="220"/>
    </location>
</feature>
<dbReference type="GO" id="GO:0030170">
    <property type="term" value="F:pyridoxal phosphate binding"/>
    <property type="evidence" value="ECO:0007669"/>
    <property type="project" value="TreeGrafter"/>
</dbReference>
<comment type="cofactor">
    <cofactor evidence="1">
        <name>pyridoxal 5'-phosphate</name>
        <dbReference type="ChEBI" id="CHEBI:597326"/>
    </cofactor>
</comment>
<keyword evidence="3" id="KW-0413">Isomerase</keyword>
<evidence type="ECO:0000259" key="4">
    <source>
        <dbReference type="Pfam" id="PF01168"/>
    </source>
</evidence>
<organism evidence="5">
    <name type="scientific">hydrothermal vent metagenome</name>
    <dbReference type="NCBI Taxonomy" id="652676"/>
    <lineage>
        <taxon>unclassified sequences</taxon>
        <taxon>metagenomes</taxon>
        <taxon>ecological metagenomes</taxon>
    </lineage>
</organism>
<dbReference type="AlphaFoldDB" id="A0A3B0V934"/>
<evidence type="ECO:0000256" key="2">
    <source>
        <dbReference type="ARBA" id="ARBA00022898"/>
    </source>
</evidence>
<feature type="non-terminal residue" evidence="5">
    <location>
        <position position="221"/>
    </location>
</feature>
<keyword evidence="2" id="KW-0663">Pyridoxal phosphate</keyword>
<name>A0A3B0V934_9ZZZZ</name>
<dbReference type="SUPFAM" id="SSF51419">
    <property type="entry name" value="PLP-binding barrel"/>
    <property type="match status" value="1"/>
</dbReference>
<reference evidence="5" key="1">
    <citation type="submission" date="2018-06" db="EMBL/GenBank/DDBJ databases">
        <authorList>
            <person name="Zhirakovskaya E."/>
        </authorList>
    </citation>
    <scope>NUCLEOTIDE SEQUENCE</scope>
</reference>
<dbReference type="GO" id="GO:0030632">
    <property type="term" value="P:D-alanine biosynthetic process"/>
    <property type="evidence" value="ECO:0007669"/>
    <property type="project" value="TreeGrafter"/>
</dbReference>
<dbReference type="InterPro" id="IPR001608">
    <property type="entry name" value="Ala_racemase_N"/>
</dbReference>
<dbReference type="InterPro" id="IPR000821">
    <property type="entry name" value="Ala_racemase"/>
</dbReference>
<evidence type="ECO:0000256" key="3">
    <source>
        <dbReference type="ARBA" id="ARBA00023235"/>
    </source>
</evidence>
<dbReference type="InterPro" id="IPR029066">
    <property type="entry name" value="PLP-binding_barrel"/>
</dbReference>
<gene>
    <name evidence="5" type="ORF">MNBD_BACTEROID06-1417</name>
</gene>
<dbReference type="GO" id="GO:0005829">
    <property type="term" value="C:cytosol"/>
    <property type="evidence" value="ECO:0007669"/>
    <property type="project" value="TreeGrafter"/>
</dbReference>
<accession>A0A3B0V934</accession>
<sequence>MNQLFSSNAQLLISKPALLENIATYRSKLNSSTKILLMVKANGYGTDNLLVAKEVESKVDYFGVAFPANGFELRANGIKKPILVMAGTAQQLAKMANQNLEPVLYSLAMVKAAIALNQPIRVHLEIDAGMKRLGLLEHQLENIITLINNSKIHVVSSFAHVVAPGNPKHDKFTHQQAAYFNSCFEKLTLGLNNTPFKHLMPTGGAVRFKQYQYDMVRLGIG</sequence>
<dbReference type="PRINTS" id="PR00992">
    <property type="entry name" value="ALARACEMASE"/>
</dbReference>
<dbReference type="GO" id="GO:0008784">
    <property type="term" value="F:alanine racemase activity"/>
    <property type="evidence" value="ECO:0007669"/>
    <property type="project" value="InterPro"/>
</dbReference>
<proteinExistence type="predicted"/>
<protein>
    <recommendedName>
        <fullName evidence="4">Alanine racemase N-terminal domain-containing protein</fullName>
    </recommendedName>
</protein>